<proteinExistence type="inferred from homology"/>
<evidence type="ECO:0000259" key="2">
    <source>
        <dbReference type="Pfam" id="PF01425"/>
    </source>
</evidence>
<comment type="caution">
    <text evidence="3">The sequence shown here is derived from an EMBL/GenBank/DDBJ whole genome shotgun (WGS) entry which is preliminary data.</text>
</comment>
<feature type="domain" description="Amidase" evidence="2">
    <location>
        <begin position="65"/>
        <end position="245"/>
    </location>
</feature>
<dbReference type="Pfam" id="PF01425">
    <property type="entry name" value="Amidase"/>
    <property type="match status" value="2"/>
</dbReference>
<dbReference type="AlphaFoldDB" id="A0AAW1P9R4"/>
<dbReference type="SUPFAM" id="SSF75304">
    <property type="entry name" value="Amidase signature (AS) enzymes"/>
    <property type="match status" value="1"/>
</dbReference>
<sequence length="460" mass="48256">MSLGLGTCRGIAAVEPGLRHRFGLSQPIHFRLGYCCQSFGTSTVKSAGTATLSYDSSAFIDPEVRVLGASTGPLHGLTFAVKDLYDVKGHVTGHGNPVWRRTHAPATEHAAAVRALLQAGAAVAGKTHMDELAFSLNGENVHYGTPINPACPDRIPGGSSSGSASAVAAGTVDFAMGSDTGGSMRVPASYCGILGIRPTHGRVSMQGSCPMAPSLDTGSWFARDAELLAKVGSVVLTPESRQQTKFSRVMLATDALDLALPPVADAIRKLLSARQNEVAKLVGTPSEMKIASLEGFSSLKDWVKVFTTVQQYEVWQALGGWISSNEPNFGPGTKQRFEAAARRTAEKAEEAARAREQIRAHMESLLGSDSVIILPSAPGPAPFLNTPADDLDGFRNSLLCLTSPAGLAGLPQVSLPVLTAEGCPVGLGIIGPRVRAKTQNAKGGEGVLDYVLLSELLSYR</sequence>
<dbReference type="Gene3D" id="3.90.1300.10">
    <property type="entry name" value="Amidase signature (AS) domain"/>
    <property type="match status" value="1"/>
</dbReference>
<organism evidence="3 4">
    <name type="scientific">Symbiochloris irregularis</name>
    <dbReference type="NCBI Taxonomy" id="706552"/>
    <lineage>
        <taxon>Eukaryota</taxon>
        <taxon>Viridiplantae</taxon>
        <taxon>Chlorophyta</taxon>
        <taxon>core chlorophytes</taxon>
        <taxon>Trebouxiophyceae</taxon>
        <taxon>Trebouxiales</taxon>
        <taxon>Trebouxiaceae</taxon>
        <taxon>Symbiochloris</taxon>
    </lineage>
</organism>
<dbReference type="InterPro" id="IPR036928">
    <property type="entry name" value="AS_sf"/>
</dbReference>
<protein>
    <recommendedName>
        <fullName evidence="2">Amidase domain-containing protein</fullName>
    </recommendedName>
</protein>
<dbReference type="InterPro" id="IPR020556">
    <property type="entry name" value="Amidase_CS"/>
</dbReference>
<evidence type="ECO:0000256" key="1">
    <source>
        <dbReference type="ARBA" id="ARBA00009199"/>
    </source>
</evidence>
<accession>A0AAW1P9R4</accession>
<name>A0AAW1P9R4_9CHLO</name>
<dbReference type="PANTHER" id="PTHR46310:SF7">
    <property type="entry name" value="AMIDASE 1"/>
    <property type="match status" value="1"/>
</dbReference>
<dbReference type="PROSITE" id="PS00571">
    <property type="entry name" value="AMIDASES"/>
    <property type="match status" value="1"/>
</dbReference>
<evidence type="ECO:0000313" key="3">
    <source>
        <dbReference type="EMBL" id="KAK9806598.1"/>
    </source>
</evidence>
<dbReference type="EMBL" id="JALJOQ010000036">
    <property type="protein sequence ID" value="KAK9806598.1"/>
    <property type="molecule type" value="Genomic_DNA"/>
</dbReference>
<reference evidence="3 4" key="1">
    <citation type="journal article" date="2024" name="Nat. Commun.">
        <title>Phylogenomics reveals the evolutionary origins of lichenization in chlorophyte algae.</title>
        <authorList>
            <person name="Puginier C."/>
            <person name="Libourel C."/>
            <person name="Otte J."/>
            <person name="Skaloud P."/>
            <person name="Haon M."/>
            <person name="Grisel S."/>
            <person name="Petersen M."/>
            <person name="Berrin J.G."/>
            <person name="Delaux P.M."/>
            <person name="Dal Grande F."/>
            <person name="Keller J."/>
        </authorList>
    </citation>
    <scope>NUCLEOTIDE SEQUENCE [LARGE SCALE GENOMIC DNA]</scope>
    <source>
        <strain evidence="3 4">SAG 2036</strain>
    </source>
</reference>
<feature type="domain" description="Amidase" evidence="2">
    <location>
        <begin position="291"/>
        <end position="435"/>
    </location>
</feature>
<dbReference type="NCBIfam" id="NF006169">
    <property type="entry name" value="PRK08310.1"/>
    <property type="match status" value="1"/>
</dbReference>
<dbReference type="InterPro" id="IPR023631">
    <property type="entry name" value="Amidase_dom"/>
</dbReference>
<gene>
    <name evidence="3" type="ORF">WJX73_006958</name>
</gene>
<dbReference type="Proteomes" id="UP001465755">
    <property type="component" value="Unassembled WGS sequence"/>
</dbReference>
<keyword evidence="4" id="KW-1185">Reference proteome</keyword>
<dbReference type="PANTHER" id="PTHR46310">
    <property type="entry name" value="AMIDASE 1"/>
    <property type="match status" value="1"/>
</dbReference>
<evidence type="ECO:0000313" key="4">
    <source>
        <dbReference type="Proteomes" id="UP001465755"/>
    </source>
</evidence>
<comment type="similarity">
    <text evidence="1">Belongs to the amidase family.</text>
</comment>